<name>A0AAX6HET2_IRIPA</name>
<comment type="pathway">
    <text evidence="3">Protein modification; protein ubiquitination.</text>
</comment>
<evidence type="ECO:0000256" key="5">
    <source>
        <dbReference type="ARBA" id="ARBA00022679"/>
    </source>
</evidence>
<evidence type="ECO:0000313" key="18">
    <source>
        <dbReference type="Proteomes" id="UP001140949"/>
    </source>
</evidence>
<dbReference type="SUPFAM" id="SSF57850">
    <property type="entry name" value="RING/U-box"/>
    <property type="match status" value="1"/>
</dbReference>
<evidence type="ECO:0000256" key="8">
    <source>
        <dbReference type="ARBA" id="ARBA00022771"/>
    </source>
</evidence>
<dbReference type="GO" id="GO:0016020">
    <property type="term" value="C:membrane"/>
    <property type="evidence" value="ECO:0007669"/>
    <property type="project" value="UniProtKB-SubCell"/>
</dbReference>
<comment type="subcellular location">
    <subcellularLocation>
        <location evidence="2">Membrane</location>
        <topology evidence="2">Single-pass membrane protein</topology>
    </subcellularLocation>
</comment>
<keyword evidence="18" id="KW-1185">Reference proteome</keyword>
<dbReference type="SMART" id="SM00184">
    <property type="entry name" value="RING"/>
    <property type="match status" value="1"/>
</dbReference>
<feature type="compositionally biased region" description="Basic residues" evidence="14">
    <location>
        <begin position="256"/>
        <end position="267"/>
    </location>
</feature>
<feature type="region of interest" description="Disordered" evidence="14">
    <location>
        <begin position="177"/>
        <end position="200"/>
    </location>
</feature>
<evidence type="ECO:0000256" key="15">
    <source>
        <dbReference type="SAM" id="Phobius"/>
    </source>
</evidence>
<evidence type="ECO:0000259" key="16">
    <source>
        <dbReference type="PROSITE" id="PS50089"/>
    </source>
</evidence>
<dbReference type="CDD" id="cd16461">
    <property type="entry name" value="RING-H2_EL5-like"/>
    <property type="match status" value="1"/>
</dbReference>
<sequence>MSDENHGFSPRSDAAAAAAISSELMIAAVIFLFMVVVFVLFLYLYAKYYVGAHAHPALPRRGSADVVPLPRRGLDSAILSSLPVAAFKAADSKEGGLECSVCLSELADGEMVRLLPRCSHGFHVGCIDTWLRSHSTCPLCRAAVGPPDAGPDSETPPPAAASAVLPTNVLFWGSQDGVSGGRTAREESSAVSGAPGRRPEGMLAIDIPPRWAAEGFLPSPMSPLPTSGFAAAAAEETKTPKSPAEETRTPMSGRLKSLRRLLSRGKRVAGSSCSPRGGGDIERGAVVGEGSSLAPKTPTC</sequence>
<comment type="catalytic activity">
    <reaction evidence="1">
        <text>S-ubiquitinyl-[E2 ubiquitin-conjugating enzyme]-L-cysteine + [acceptor protein]-L-lysine = [E2 ubiquitin-conjugating enzyme]-L-cysteine + N(6)-ubiquitinyl-[acceptor protein]-L-lysine.</text>
        <dbReference type="EC" id="2.3.2.27"/>
    </reaction>
</comment>
<dbReference type="AlphaFoldDB" id="A0AAX6HET2"/>
<evidence type="ECO:0000256" key="9">
    <source>
        <dbReference type="ARBA" id="ARBA00022786"/>
    </source>
</evidence>
<evidence type="ECO:0000256" key="14">
    <source>
        <dbReference type="SAM" id="MobiDB-lite"/>
    </source>
</evidence>
<protein>
    <recommendedName>
        <fullName evidence="4">RING-type E3 ubiquitin transferase</fullName>
        <ecNumber evidence="4">2.3.2.27</ecNumber>
    </recommendedName>
</protein>
<evidence type="ECO:0000256" key="11">
    <source>
        <dbReference type="ARBA" id="ARBA00022989"/>
    </source>
</evidence>
<dbReference type="InterPro" id="IPR044600">
    <property type="entry name" value="ATL1/ATL16-like"/>
</dbReference>
<keyword evidence="9" id="KW-0833">Ubl conjugation pathway</keyword>
<evidence type="ECO:0000256" key="13">
    <source>
        <dbReference type="PROSITE-ProRule" id="PRU00175"/>
    </source>
</evidence>
<dbReference type="GO" id="GO:0061630">
    <property type="term" value="F:ubiquitin protein ligase activity"/>
    <property type="evidence" value="ECO:0007669"/>
    <property type="project" value="UniProtKB-EC"/>
</dbReference>
<dbReference type="PANTHER" id="PTHR46913">
    <property type="entry name" value="RING-H2 FINGER PROTEIN ATL16"/>
    <property type="match status" value="1"/>
</dbReference>
<dbReference type="InterPro" id="IPR001841">
    <property type="entry name" value="Znf_RING"/>
</dbReference>
<keyword evidence="5" id="KW-0808">Transferase</keyword>
<accession>A0AAX6HET2</accession>
<comment type="caution">
    <text evidence="17">The sequence shown here is derived from an EMBL/GenBank/DDBJ whole genome shotgun (WGS) entry which is preliminary data.</text>
</comment>
<dbReference type="Proteomes" id="UP001140949">
    <property type="component" value="Unassembled WGS sequence"/>
</dbReference>
<feature type="transmembrane region" description="Helical" evidence="15">
    <location>
        <begin position="24"/>
        <end position="46"/>
    </location>
</feature>
<dbReference type="EMBL" id="JANAVB010010000">
    <property type="protein sequence ID" value="KAJ6839373.1"/>
    <property type="molecule type" value="Genomic_DNA"/>
</dbReference>
<dbReference type="PANTHER" id="PTHR46913:SF1">
    <property type="entry name" value="RING-H2 FINGER PROTEIN ATL16"/>
    <property type="match status" value="1"/>
</dbReference>
<reference evidence="17" key="2">
    <citation type="submission" date="2023-04" db="EMBL/GenBank/DDBJ databases">
        <authorList>
            <person name="Bruccoleri R.E."/>
            <person name="Oakeley E.J."/>
            <person name="Faust A.-M."/>
            <person name="Dessus-Babus S."/>
            <person name="Altorfer M."/>
            <person name="Burckhardt D."/>
            <person name="Oertli M."/>
            <person name="Naumann U."/>
            <person name="Petersen F."/>
            <person name="Wong J."/>
        </authorList>
    </citation>
    <scope>NUCLEOTIDE SEQUENCE</scope>
    <source>
        <strain evidence="17">GSM-AAB239-AS_SAM_17_03QT</strain>
        <tissue evidence="17">Leaf</tissue>
    </source>
</reference>
<evidence type="ECO:0000256" key="4">
    <source>
        <dbReference type="ARBA" id="ARBA00012483"/>
    </source>
</evidence>
<keyword evidence="10" id="KW-0862">Zinc</keyword>
<keyword evidence="12 15" id="KW-0472">Membrane</keyword>
<keyword evidence="7" id="KW-0479">Metal-binding</keyword>
<evidence type="ECO:0000256" key="2">
    <source>
        <dbReference type="ARBA" id="ARBA00004167"/>
    </source>
</evidence>
<reference evidence="17" key="1">
    <citation type="journal article" date="2023" name="GigaByte">
        <title>Genome assembly of the bearded iris, Iris pallida Lam.</title>
        <authorList>
            <person name="Bruccoleri R.E."/>
            <person name="Oakeley E.J."/>
            <person name="Faust A.M.E."/>
            <person name="Altorfer M."/>
            <person name="Dessus-Babus S."/>
            <person name="Burckhardt D."/>
            <person name="Oertli M."/>
            <person name="Naumann U."/>
            <person name="Petersen F."/>
            <person name="Wong J."/>
        </authorList>
    </citation>
    <scope>NUCLEOTIDE SEQUENCE</scope>
    <source>
        <strain evidence="17">GSM-AAB239-AS_SAM_17_03QT</strain>
    </source>
</reference>
<keyword evidence="6 15" id="KW-0812">Transmembrane</keyword>
<dbReference type="InterPro" id="IPR013083">
    <property type="entry name" value="Znf_RING/FYVE/PHD"/>
</dbReference>
<evidence type="ECO:0000256" key="3">
    <source>
        <dbReference type="ARBA" id="ARBA00004906"/>
    </source>
</evidence>
<feature type="region of interest" description="Disordered" evidence="14">
    <location>
        <begin position="234"/>
        <end position="300"/>
    </location>
</feature>
<dbReference type="Gene3D" id="3.30.40.10">
    <property type="entry name" value="Zinc/RING finger domain, C3HC4 (zinc finger)"/>
    <property type="match status" value="1"/>
</dbReference>
<gene>
    <name evidence="17" type="ORF">M6B38_315305</name>
</gene>
<dbReference type="FunFam" id="3.30.40.10:FF:000187">
    <property type="entry name" value="E3 ubiquitin-protein ligase ATL6"/>
    <property type="match status" value="1"/>
</dbReference>
<organism evidence="17 18">
    <name type="scientific">Iris pallida</name>
    <name type="common">Sweet iris</name>
    <dbReference type="NCBI Taxonomy" id="29817"/>
    <lineage>
        <taxon>Eukaryota</taxon>
        <taxon>Viridiplantae</taxon>
        <taxon>Streptophyta</taxon>
        <taxon>Embryophyta</taxon>
        <taxon>Tracheophyta</taxon>
        <taxon>Spermatophyta</taxon>
        <taxon>Magnoliopsida</taxon>
        <taxon>Liliopsida</taxon>
        <taxon>Asparagales</taxon>
        <taxon>Iridaceae</taxon>
        <taxon>Iridoideae</taxon>
        <taxon>Irideae</taxon>
        <taxon>Iris</taxon>
    </lineage>
</organism>
<dbReference type="GO" id="GO:0016567">
    <property type="term" value="P:protein ubiquitination"/>
    <property type="evidence" value="ECO:0007669"/>
    <property type="project" value="InterPro"/>
</dbReference>
<proteinExistence type="predicted"/>
<evidence type="ECO:0000313" key="17">
    <source>
        <dbReference type="EMBL" id="KAJ6839373.1"/>
    </source>
</evidence>
<evidence type="ECO:0000256" key="7">
    <source>
        <dbReference type="ARBA" id="ARBA00022723"/>
    </source>
</evidence>
<evidence type="ECO:0000256" key="10">
    <source>
        <dbReference type="ARBA" id="ARBA00022833"/>
    </source>
</evidence>
<evidence type="ECO:0000256" key="6">
    <source>
        <dbReference type="ARBA" id="ARBA00022692"/>
    </source>
</evidence>
<feature type="domain" description="RING-type" evidence="16">
    <location>
        <begin position="99"/>
        <end position="141"/>
    </location>
</feature>
<evidence type="ECO:0000256" key="12">
    <source>
        <dbReference type="ARBA" id="ARBA00023136"/>
    </source>
</evidence>
<dbReference type="GO" id="GO:0008270">
    <property type="term" value="F:zinc ion binding"/>
    <property type="evidence" value="ECO:0007669"/>
    <property type="project" value="UniProtKB-KW"/>
</dbReference>
<keyword evidence="8 13" id="KW-0863">Zinc-finger</keyword>
<evidence type="ECO:0000256" key="1">
    <source>
        <dbReference type="ARBA" id="ARBA00000900"/>
    </source>
</evidence>
<feature type="compositionally biased region" description="Basic and acidic residues" evidence="14">
    <location>
        <begin position="235"/>
        <end position="248"/>
    </location>
</feature>
<dbReference type="EC" id="2.3.2.27" evidence="4"/>
<dbReference type="PROSITE" id="PS50089">
    <property type="entry name" value="ZF_RING_2"/>
    <property type="match status" value="1"/>
</dbReference>
<keyword evidence="11 15" id="KW-1133">Transmembrane helix</keyword>
<dbReference type="Pfam" id="PF13639">
    <property type="entry name" value="zf-RING_2"/>
    <property type="match status" value="1"/>
</dbReference>